<evidence type="ECO:0000256" key="9">
    <source>
        <dbReference type="PIRSR" id="PIRSR038928-1"/>
    </source>
</evidence>
<keyword evidence="2 11" id="KW-0575">Peroxidase</keyword>
<dbReference type="Gene3D" id="2.40.180.10">
    <property type="entry name" value="Catalase core domain"/>
    <property type="match status" value="1"/>
</dbReference>
<evidence type="ECO:0000256" key="7">
    <source>
        <dbReference type="ARBA" id="ARBA00023324"/>
    </source>
</evidence>
<keyword evidence="4 10" id="KW-0479">Metal-binding</keyword>
<comment type="function">
    <text evidence="8 12">Catalyzes the degradation of hydrogen peroxide (H(2)O(2)) generated by peroxisomal oxidases to water and oxygen, thereby protecting cells from the toxic effects of hydrogen peroxide.</text>
</comment>
<dbReference type="GO" id="GO:0042744">
    <property type="term" value="P:hydrogen peroxide catabolic process"/>
    <property type="evidence" value="ECO:0007669"/>
    <property type="project" value="UniProtKB-KW"/>
</dbReference>
<dbReference type="GO" id="GO:0005777">
    <property type="term" value="C:peroxisome"/>
    <property type="evidence" value="ECO:0007669"/>
    <property type="project" value="TreeGrafter"/>
</dbReference>
<dbReference type="CDD" id="cd08157">
    <property type="entry name" value="catalase_fungal"/>
    <property type="match status" value="1"/>
</dbReference>
<comment type="cofactor">
    <cofactor evidence="10">
        <name>heme</name>
        <dbReference type="ChEBI" id="CHEBI:30413"/>
    </cofactor>
</comment>
<evidence type="ECO:0000256" key="2">
    <source>
        <dbReference type="ARBA" id="ARBA00022559"/>
    </source>
</evidence>
<comment type="caution">
    <text evidence="14">The sequence shown here is derived from an EMBL/GenBank/DDBJ whole genome shotgun (WGS) entry which is preliminary data.</text>
</comment>
<evidence type="ECO:0000256" key="4">
    <source>
        <dbReference type="ARBA" id="ARBA00022723"/>
    </source>
</evidence>
<sequence>MSGPLYTTSTGAPVLEPYAVQKLGFTGPLLLQDFHHIDLIAHFDRERIPERVVHAKGAGAHGYFEVTHDISDLSCAGLFKKVGTQTPATVRFSTVGGESGSADTARDPRGFAIKLKTEEGNLDWVFNNTPIFLLRDPSKFPHFIHTQKRNPHTHLKDADMFWDYLSLNPESIHQVMILFSDRGTPDGFHHMHGYSGHTFKFVQSDGNYTYVQIHLRKEGGFKTLDNATATKLAGENPDYGLQTMHEDIDNGKFPTWTAYVQTMTPQQAEAFRYNILDLTKVWPHAEFPLRPFGKLVLNKNPENYFAEIEQAAFSPSHTVTGIEPSTDPVLQSRLFSYPDTHRHRLGVNYGQLPVNRPIAPVANFQRDGFMAFENQGSRPNYQSSLEPLAYKEKPYNIQQHEIWVGGANTDLSFISELDFEQPRALWQKVFDDTQKAHFVSNVAGHLGSVKSDKVKARQLSVFASVDQDLSDRIANAISHASVQPLKVAAAADAIKFRNRATLA</sequence>
<comment type="catalytic activity">
    <reaction evidence="11">
        <text>2 H2O2 = O2 + 2 H2O</text>
        <dbReference type="Rhea" id="RHEA:20309"/>
        <dbReference type="ChEBI" id="CHEBI:15377"/>
        <dbReference type="ChEBI" id="CHEBI:15379"/>
        <dbReference type="ChEBI" id="CHEBI:16240"/>
        <dbReference type="EC" id="1.11.1.6"/>
    </reaction>
</comment>
<reference evidence="14" key="1">
    <citation type="submission" date="2022-07" db="EMBL/GenBank/DDBJ databases">
        <title>Genome Sequence of Physisporinus lineatus.</title>
        <authorList>
            <person name="Buettner E."/>
        </authorList>
    </citation>
    <scope>NUCLEOTIDE SEQUENCE</scope>
    <source>
        <strain evidence="14">VT162</strain>
    </source>
</reference>
<dbReference type="Pfam" id="PF00199">
    <property type="entry name" value="Catalase"/>
    <property type="match status" value="1"/>
</dbReference>
<organism evidence="14 15">
    <name type="scientific">Meripilus lineatus</name>
    <dbReference type="NCBI Taxonomy" id="2056292"/>
    <lineage>
        <taxon>Eukaryota</taxon>
        <taxon>Fungi</taxon>
        <taxon>Dikarya</taxon>
        <taxon>Basidiomycota</taxon>
        <taxon>Agaricomycotina</taxon>
        <taxon>Agaricomycetes</taxon>
        <taxon>Polyporales</taxon>
        <taxon>Meripilaceae</taxon>
        <taxon>Meripilus</taxon>
    </lineage>
</organism>
<evidence type="ECO:0000256" key="10">
    <source>
        <dbReference type="PIRSR" id="PIRSR038928-2"/>
    </source>
</evidence>
<dbReference type="Pfam" id="PF06628">
    <property type="entry name" value="Catalase-rel"/>
    <property type="match status" value="1"/>
</dbReference>
<dbReference type="Proteomes" id="UP001212997">
    <property type="component" value="Unassembled WGS sequence"/>
</dbReference>
<evidence type="ECO:0000313" key="15">
    <source>
        <dbReference type="Proteomes" id="UP001212997"/>
    </source>
</evidence>
<evidence type="ECO:0000256" key="8">
    <source>
        <dbReference type="ARBA" id="ARBA00044729"/>
    </source>
</evidence>
<dbReference type="PANTHER" id="PTHR11465">
    <property type="entry name" value="CATALASE"/>
    <property type="match status" value="1"/>
</dbReference>
<dbReference type="GO" id="GO:0020037">
    <property type="term" value="F:heme binding"/>
    <property type="evidence" value="ECO:0007669"/>
    <property type="project" value="InterPro"/>
</dbReference>
<evidence type="ECO:0000256" key="5">
    <source>
        <dbReference type="ARBA" id="ARBA00023002"/>
    </source>
</evidence>
<dbReference type="InterPro" id="IPR018028">
    <property type="entry name" value="Catalase"/>
</dbReference>
<dbReference type="PROSITE" id="PS51402">
    <property type="entry name" value="CATALASE_3"/>
    <property type="match status" value="1"/>
</dbReference>
<dbReference type="InterPro" id="IPR010582">
    <property type="entry name" value="Catalase_immune_responsive"/>
</dbReference>
<gene>
    <name evidence="14" type="ORF">NLI96_g3643</name>
</gene>
<dbReference type="FunFam" id="2.40.180.10:FF:000001">
    <property type="entry name" value="Catalase"/>
    <property type="match status" value="1"/>
</dbReference>
<dbReference type="InterPro" id="IPR020835">
    <property type="entry name" value="Catalase_sf"/>
</dbReference>
<dbReference type="EC" id="1.11.1.6" evidence="11"/>
<dbReference type="GO" id="GO:0004096">
    <property type="term" value="F:catalase activity"/>
    <property type="evidence" value="ECO:0007669"/>
    <property type="project" value="UniProtKB-EC"/>
</dbReference>
<protein>
    <recommendedName>
        <fullName evidence="11">Catalase</fullName>
        <ecNumber evidence="11">1.11.1.6</ecNumber>
    </recommendedName>
</protein>
<dbReference type="AlphaFoldDB" id="A0AAD5YKN5"/>
<dbReference type="PROSITE" id="PS00438">
    <property type="entry name" value="CATALASE_2"/>
    <property type="match status" value="1"/>
</dbReference>
<keyword evidence="15" id="KW-1185">Reference proteome</keyword>
<proteinExistence type="inferred from homology"/>
<evidence type="ECO:0000259" key="13">
    <source>
        <dbReference type="SMART" id="SM01060"/>
    </source>
</evidence>
<evidence type="ECO:0000313" key="14">
    <source>
        <dbReference type="EMBL" id="KAJ3487296.1"/>
    </source>
</evidence>
<evidence type="ECO:0000256" key="6">
    <source>
        <dbReference type="ARBA" id="ARBA00023004"/>
    </source>
</evidence>
<evidence type="ECO:0000256" key="12">
    <source>
        <dbReference type="RuleBase" id="RU004142"/>
    </source>
</evidence>
<dbReference type="SUPFAM" id="SSF56634">
    <property type="entry name" value="Heme-dependent catalase-like"/>
    <property type="match status" value="1"/>
</dbReference>
<dbReference type="PROSITE" id="PS00437">
    <property type="entry name" value="CATALASE_1"/>
    <property type="match status" value="1"/>
</dbReference>
<accession>A0AAD5YKN5</accession>
<dbReference type="PANTHER" id="PTHR11465:SF62">
    <property type="entry name" value="CATALASE T"/>
    <property type="match status" value="1"/>
</dbReference>
<dbReference type="InterPro" id="IPR024711">
    <property type="entry name" value="Catalase_clade1/3"/>
</dbReference>
<dbReference type="InterPro" id="IPR011614">
    <property type="entry name" value="Catalase_core"/>
</dbReference>
<keyword evidence="5 11" id="KW-0560">Oxidoreductase</keyword>
<dbReference type="InterPro" id="IPR024708">
    <property type="entry name" value="Catalase_AS"/>
</dbReference>
<dbReference type="SMART" id="SM01060">
    <property type="entry name" value="Catalase"/>
    <property type="match status" value="1"/>
</dbReference>
<dbReference type="PIRSF" id="PIRSF038928">
    <property type="entry name" value="Catalase_clade1-3"/>
    <property type="match status" value="1"/>
</dbReference>
<name>A0AAD5YKN5_9APHY</name>
<feature type="active site" evidence="9">
    <location>
        <position position="127"/>
    </location>
</feature>
<dbReference type="PRINTS" id="PR00067">
    <property type="entry name" value="CATALASE"/>
</dbReference>
<feature type="binding site" description="axial binding residue" evidence="10">
    <location>
        <position position="337"/>
    </location>
    <ligand>
        <name>heme</name>
        <dbReference type="ChEBI" id="CHEBI:30413"/>
    </ligand>
    <ligandPart>
        <name>Fe</name>
        <dbReference type="ChEBI" id="CHEBI:18248"/>
    </ligandPart>
</feature>
<dbReference type="GO" id="GO:0046872">
    <property type="term" value="F:metal ion binding"/>
    <property type="evidence" value="ECO:0007669"/>
    <property type="project" value="UniProtKB-KW"/>
</dbReference>
<dbReference type="GO" id="GO:0005739">
    <property type="term" value="C:mitochondrion"/>
    <property type="evidence" value="ECO:0007669"/>
    <property type="project" value="TreeGrafter"/>
</dbReference>
<keyword evidence="6 10" id="KW-0408">Iron</keyword>
<keyword evidence="3 10" id="KW-0349">Heme</keyword>
<comment type="similarity">
    <text evidence="1 11">Belongs to the catalase family.</text>
</comment>
<dbReference type="EMBL" id="JANAWD010000096">
    <property type="protein sequence ID" value="KAJ3487296.1"/>
    <property type="molecule type" value="Genomic_DNA"/>
</dbReference>
<feature type="active site" evidence="9">
    <location>
        <position position="54"/>
    </location>
</feature>
<feature type="domain" description="Catalase core" evidence="13">
    <location>
        <begin position="7"/>
        <end position="389"/>
    </location>
</feature>
<keyword evidence="7 11" id="KW-0376">Hydrogen peroxide</keyword>
<evidence type="ECO:0000256" key="1">
    <source>
        <dbReference type="ARBA" id="ARBA00005329"/>
    </source>
</evidence>
<dbReference type="InterPro" id="IPR002226">
    <property type="entry name" value="Catalase_haem_BS"/>
</dbReference>
<evidence type="ECO:0000256" key="3">
    <source>
        <dbReference type="ARBA" id="ARBA00022617"/>
    </source>
</evidence>
<evidence type="ECO:0000256" key="11">
    <source>
        <dbReference type="RuleBase" id="RU000498"/>
    </source>
</evidence>
<dbReference type="GO" id="GO:0042542">
    <property type="term" value="P:response to hydrogen peroxide"/>
    <property type="evidence" value="ECO:0007669"/>
    <property type="project" value="TreeGrafter"/>
</dbReference>